<name>A0A2A5J4N7_RHOSG</name>
<dbReference type="Pfam" id="PF01656">
    <property type="entry name" value="CbiA"/>
    <property type="match status" value="1"/>
</dbReference>
<gene>
    <name evidence="2" type="ORF">CHR55_27345</name>
</gene>
<proteinExistence type="predicted"/>
<protein>
    <recommendedName>
        <fullName evidence="1">CobQ/CobB/MinD/ParA nucleotide binding domain-containing protein</fullName>
    </recommendedName>
</protein>
<dbReference type="SUPFAM" id="SSF52540">
    <property type="entry name" value="P-loop containing nucleoside triphosphate hydrolases"/>
    <property type="match status" value="1"/>
</dbReference>
<dbReference type="AlphaFoldDB" id="A0A2A5J4N7"/>
<dbReference type="EMBL" id="NOVD01000036">
    <property type="protein sequence ID" value="PCK24159.1"/>
    <property type="molecule type" value="Genomic_DNA"/>
</dbReference>
<organism evidence="2 3">
    <name type="scientific">Rhodococcus qingshengii</name>
    <dbReference type="NCBI Taxonomy" id="334542"/>
    <lineage>
        <taxon>Bacteria</taxon>
        <taxon>Bacillati</taxon>
        <taxon>Actinomycetota</taxon>
        <taxon>Actinomycetes</taxon>
        <taxon>Mycobacteriales</taxon>
        <taxon>Nocardiaceae</taxon>
        <taxon>Rhodococcus</taxon>
        <taxon>Rhodococcus erythropolis group</taxon>
    </lineage>
</organism>
<dbReference type="InterPro" id="IPR050678">
    <property type="entry name" value="DNA_Partitioning_ATPase"/>
</dbReference>
<dbReference type="PANTHER" id="PTHR13696:SF99">
    <property type="entry name" value="COBYRINIC ACID AC-DIAMIDE SYNTHASE"/>
    <property type="match status" value="1"/>
</dbReference>
<dbReference type="InterPro" id="IPR027417">
    <property type="entry name" value="P-loop_NTPase"/>
</dbReference>
<dbReference type="Gene3D" id="3.40.50.300">
    <property type="entry name" value="P-loop containing nucleotide triphosphate hydrolases"/>
    <property type="match status" value="1"/>
</dbReference>
<reference evidence="2 3" key="1">
    <citation type="submission" date="2017-07" db="EMBL/GenBank/DDBJ databases">
        <title>Draft sequence of Rhodococcus enclensis 23b-28.</title>
        <authorList>
            <person name="Besaury L."/>
            <person name="Sancelme M."/>
            <person name="Amato P."/>
            <person name="Lallement A."/>
            <person name="Delort A.-M."/>
        </authorList>
    </citation>
    <scope>NUCLEOTIDE SEQUENCE [LARGE SCALE GENOMIC DNA]</scope>
    <source>
        <strain evidence="2 3">23b-28</strain>
    </source>
</reference>
<sequence length="336" mass="35536">MADLGESRADYRAKTVATLCSKGGVGKSTLAAQIISDASRLGLKVLGIDLDPNGTLSRLTGTVSPVGELSIGDVLVGAARPQQVARVPVDWQPDIAFDRPWIQGGPLLPGGAVHILPAPDRGLEVTTSRSGTDAEQALLEALAVSEIGEHYDLIVVDPPASTSSTLYLALYASEHLVFPLQTESAALSGLTLTVESAIKFSSLSRRRVNGIGVVATMLDRTTEHTLTLAAAQEWMDERFKGQIGVLNPQIPRRTIVSEAGSSMVPVSRLVTGKLKNADIASRYAAVALAVVAAVTPERLEAIFDAIEKEDLPEEIADIIYAALESRAETVNTGHEN</sequence>
<feature type="domain" description="CobQ/CobB/MinD/ParA nucleotide binding" evidence="1">
    <location>
        <begin position="21"/>
        <end position="265"/>
    </location>
</feature>
<accession>A0A2A5J4N7</accession>
<dbReference type="PANTHER" id="PTHR13696">
    <property type="entry name" value="P-LOOP CONTAINING NUCLEOSIDE TRIPHOSPHATE HYDROLASE"/>
    <property type="match status" value="1"/>
</dbReference>
<dbReference type="Proteomes" id="UP000230886">
    <property type="component" value="Unassembled WGS sequence"/>
</dbReference>
<dbReference type="RefSeq" id="WP_099698533.1">
    <property type="nucleotide sequence ID" value="NZ_NOVD01000036.1"/>
</dbReference>
<dbReference type="InterPro" id="IPR002586">
    <property type="entry name" value="CobQ/CobB/MinD/ParA_Nub-bd_dom"/>
</dbReference>
<dbReference type="CDD" id="cd02042">
    <property type="entry name" value="ParAB_family"/>
    <property type="match status" value="1"/>
</dbReference>
<evidence type="ECO:0000313" key="3">
    <source>
        <dbReference type="Proteomes" id="UP000230886"/>
    </source>
</evidence>
<evidence type="ECO:0000313" key="2">
    <source>
        <dbReference type="EMBL" id="PCK24159.1"/>
    </source>
</evidence>
<comment type="caution">
    <text evidence="2">The sequence shown here is derived from an EMBL/GenBank/DDBJ whole genome shotgun (WGS) entry which is preliminary data.</text>
</comment>
<evidence type="ECO:0000259" key="1">
    <source>
        <dbReference type="Pfam" id="PF01656"/>
    </source>
</evidence>